<organism evidence="1 2">
    <name type="scientific">Trichonephila clavipes</name>
    <name type="common">Golden silk orbweaver</name>
    <name type="synonym">Nephila clavipes</name>
    <dbReference type="NCBI Taxonomy" id="2585209"/>
    <lineage>
        <taxon>Eukaryota</taxon>
        <taxon>Metazoa</taxon>
        <taxon>Ecdysozoa</taxon>
        <taxon>Arthropoda</taxon>
        <taxon>Chelicerata</taxon>
        <taxon>Arachnida</taxon>
        <taxon>Araneae</taxon>
        <taxon>Araneomorphae</taxon>
        <taxon>Entelegynae</taxon>
        <taxon>Araneoidea</taxon>
        <taxon>Nephilidae</taxon>
        <taxon>Trichonephila</taxon>
    </lineage>
</organism>
<sequence>MLNKIKVWASRWPIYDRKVRGMLIQSASSQPGLVRGTVVFLENSITVRITEQHKWMEFQPSMQDPWLHEPHAIFSASHSCYVVGIETPHSMYSFPVLYSKVLCFLAQARRAARWRTLSNNTLVVRRLPKPIR</sequence>
<protein>
    <submittedName>
        <fullName evidence="1">Uncharacterized protein</fullName>
    </submittedName>
</protein>
<dbReference type="Proteomes" id="UP000887159">
    <property type="component" value="Unassembled WGS sequence"/>
</dbReference>
<keyword evidence="2" id="KW-1185">Reference proteome</keyword>
<reference evidence="1" key="1">
    <citation type="submission" date="2020-08" db="EMBL/GenBank/DDBJ databases">
        <title>Multicomponent nature underlies the extraordinary mechanical properties of spider dragline silk.</title>
        <authorList>
            <person name="Kono N."/>
            <person name="Nakamura H."/>
            <person name="Mori M."/>
            <person name="Yoshida Y."/>
            <person name="Ohtoshi R."/>
            <person name="Malay A.D."/>
            <person name="Moran D.A.P."/>
            <person name="Tomita M."/>
            <person name="Numata K."/>
            <person name="Arakawa K."/>
        </authorList>
    </citation>
    <scope>NUCLEOTIDE SEQUENCE</scope>
</reference>
<name>A0A8X6RDT3_TRICX</name>
<gene>
    <name evidence="1" type="ORF">TNCV_2190241</name>
</gene>
<comment type="caution">
    <text evidence="1">The sequence shown here is derived from an EMBL/GenBank/DDBJ whole genome shotgun (WGS) entry which is preliminary data.</text>
</comment>
<evidence type="ECO:0000313" key="1">
    <source>
        <dbReference type="EMBL" id="GFX87747.1"/>
    </source>
</evidence>
<evidence type="ECO:0000313" key="2">
    <source>
        <dbReference type="Proteomes" id="UP000887159"/>
    </source>
</evidence>
<dbReference type="AlphaFoldDB" id="A0A8X6RDT3"/>
<proteinExistence type="predicted"/>
<dbReference type="EMBL" id="BMAU01021039">
    <property type="protein sequence ID" value="GFX87747.1"/>
    <property type="molecule type" value="Genomic_DNA"/>
</dbReference>
<accession>A0A8X6RDT3</accession>